<feature type="region of interest" description="Disordered" evidence="1">
    <location>
        <begin position="1"/>
        <end position="25"/>
    </location>
</feature>
<proteinExistence type="predicted"/>
<name>A0A550BVG3_9AGAR</name>
<sequence length="189" mass="20436">MLRSGRPLGFARYHQPGRHTIPQRPSELLHRPVSVGDHLQRTRGIQAGEATDDQYRCCSRVSGRTHCGAVPGGGFGTSTPDRVDCADGGCTRSARRDADHSRTDGACAHASFDVRHLFLCEHVGQGAGQRVTDGKGVTYGKGVTDGRGVADIERVTDNHGVTDVVVRYICAKRLVPSLQSYIFCCSPIY</sequence>
<evidence type="ECO:0000256" key="1">
    <source>
        <dbReference type="SAM" id="MobiDB-lite"/>
    </source>
</evidence>
<dbReference type="Proteomes" id="UP000320762">
    <property type="component" value="Unassembled WGS sequence"/>
</dbReference>
<dbReference type="AlphaFoldDB" id="A0A550BVG3"/>
<keyword evidence="3" id="KW-1185">Reference proteome</keyword>
<protein>
    <submittedName>
        <fullName evidence="2">Uncharacterized protein</fullName>
    </submittedName>
</protein>
<organism evidence="2 3">
    <name type="scientific">Schizophyllum amplum</name>
    <dbReference type="NCBI Taxonomy" id="97359"/>
    <lineage>
        <taxon>Eukaryota</taxon>
        <taxon>Fungi</taxon>
        <taxon>Dikarya</taxon>
        <taxon>Basidiomycota</taxon>
        <taxon>Agaricomycotina</taxon>
        <taxon>Agaricomycetes</taxon>
        <taxon>Agaricomycetidae</taxon>
        <taxon>Agaricales</taxon>
        <taxon>Schizophyllaceae</taxon>
        <taxon>Schizophyllum</taxon>
    </lineage>
</organism>
<accession>A0A550BVG3</accession>
<comment type="caution">
    <text evidence="2">The sequence shown here is derived from an EMBL/GenBank/DDBJ whole genome shotgun (WGS) entry which is preliminary data.</text>
</comment>
<gene>
    <name evidence="2" type="ORF">BD626DRAFT_247893</name>
</gene>
<dbReference type="EMBL" id="VDMD01000068">
    <property type="protein sequence ID" value="TRM56506.1"/>
    <property type="molecule type" value="Genomic_DNA"/>
</dbReference>
<reference evidence="2 3" key="1">
    <citation type="journal article" date="2019" name="New Phytol.">
        <title>Comparative genomics reveals unique wood-decay strategies and fruiting body development in the Schizophyllaceae.</title>
        <authorList>
            <person name="Almasi E."/>
            <person name="Sahu N."/>
            <person name="Krizsan K."/>
            <person name="Balint B."/>
            <person name="Kovacs G.M."/>
            <person name="Kiss B."/>
            <person name="Cseklye J."/>
            <person name="Drula E."/>
            <person name="Henrissat B."/>
            <person name="Nagy I."/>
            <person name="Chovatia M."/>
            <person name="Adam C."/>
            <person name="LaButti K."/>
            <person name="Lipzen A."/>
            <person name="Riley R."/>
            <person name="Grigoriev I.V."/>
            <person name="Nagy L.G."/>
        </authorList>
    </citation>
    <scope>NUCLEOTIDE SEQUENCE [LARGE SCALE GENOMIC DNA]</scope>
    <source>
        <strain evidence="2 3">NL-1724</strain>
    </source>
</reference>
<evidence type="ECO:0000313" key="3">
    <source>
        <dbReference type="Proteomes" id="UP000320762"/>
    </source>
</evidence>
<evidence type="ECO:0000313" key="2">
    <source>
        <dbReference type="EMBL" id="TRM56506.1"/>
    </source>
</evidence>